<evidence type="ECO:0000256" key="2">
    <source>
        <dbReference type="ARBA" id="ARBA00006434"/>
    </source>
</evidence>
<evidence type="ECO:0000256" key="6">
    <source>
        <dbReference type="RuleBase" id="RU362091"/>
    </source>
</evidence>
<evidence type="ECO:0000313" key="9">
    <source>
        <dbReference type="Proteomes" id="UP001207337"/>
    </source>
</evidence>
<feature type="transmembrane region" description="Helical" evidence="7">
    <location>
        <begin position="312"/>
        <end position="337"/>
    </location>
</feature>
<dbReference type="InterPro" id="IPR038377">
    <property type="entry name" value="Na/Glc_symporter_sf"/>
</dbReference>
<evidence type="ECO:0000313" key="8">
    <source>
        <dbReference type="EMBL" id="MCW9711381.1"/>
    </source>
</evidence>
<evidence type="ECO:0000256" key="7">
    <source>
        <dbReference type="SAM" id="Phobius"/>
    </source>
</evidence>
<feature type="transmembrane region" description="Helical" evidence="7">
    <location>
        <begin position="117"/>
        <end position="138"/>
    </location>
</feature>
<comment type="similarity">
    <text evidence="2 6">Belongs to the sodium:solute symporter (SSF) (TC 2.A.21) family.</text>
</comment>
<feature type="transmembrane region" description="Helical" evidence="7">
    <location>
        <begin position="420"/>
        <end position="440"/>
    </location>
</feature>
<keyword evidence="5 7" id="KW-0472">Membrane</keyword>
<evidence type="ECO:0000256" key="5">
    <source>
        <dbReference type="ARBA" id="ARBA00023136"/>
    </source>
</evidence>
<dbReference type="CDD" id="cd10329">
    <property type="entry name" value="SLC5sbd_SGLT1-like"/>
    <property type="match status" value="1"/>
</dbReference>
<feature type="transmembrane region" description="Helical" evidence="7">
    <location>
        <begin position="389"/>
        <end position="411"/>
    </location>
</feature>
<comment type="caution">
    <text evidence="8">The sequence shown here is derived from an EMBL/GenBank/DDBJ whole genome shotgun (WGS) entry which is preliminary data.</text>
</comment>
<dbReference type="PROSITE" id="PS50283">
    <property type="entry name" value="NA_SOLUT_SYMP_3"/>
    <property type="match status" value="1"/>
</dbReference>
<dbReference type="PANTHER" id="PTHR11819:SF195">
    <property type="entry name" value="SODIUM_GLUCOSE COTRANSPORTER 4"/>
    <property type="match status" value="1"/>
</dbReference>
<dbReference type="NCBIfam" id="TIGR00813">
    <property type="entry name" value="sss"/>
    <property type="match status" value="1"/>
</dbReference>
<evidence type="ECO:0000256" key="3">
    <source>
        <dbReference type="ARBA" id="ARBA00022692"/>
    </source>
</evidence>
<feature type="transmembrane region" description="Helical" evidence="7">
    <location>
        <begin position="76"/>
        <end position="96"/>
    </location>
</feature>
<accession>A0ABT3PU51</accession>
<feature type="transmembrane region" description="Helical" evidence="7">
    <location>
        <begin position="226"/>
        <end position="245"/>
    </location>
</feature>
<feature type="transmembrane region" description="Helical" evidence="7">
    <location>
        <begin position="150"/>
        <end position="169"/>
    </location>
</feature>
<dbReference type="PANTHER" id="PTHR11819">
    <property type="entry name" value="SOLUTE CARRIER FAMILY 5"/>
    <property type="match status" value="1"/>
</dbReference>
<proteinExistence type="inferred from homology"/>
<evidence type="ECO:0000256" key="1">
    <source>
        <dbReference type="ARBA" id="ARBA00004141"/>
    </source>
</evidence>
<organism evidence="8 9">
    <name type="scientific">Fodinibius salicampi</name>
    <dbReference type="NCBI Taxonomy" id="1920655"/>
    <lineage>
        <taxon>Bacteria</taxon>
        <taxon>Pseudomonadati</taxon>
        <taxon>Balneolota</taxon>
        <taxon>Balneolia</taxon>
        <taxon>Balneolales</taxon>
        <taxon>Balneolaceae</taxon>
        <taxon>Fodinibius</taxon>
    </lineage>
</organism>
<dbReference type="Gene3D" id="1.20.1730.10">
    <property type="entry name" value="Sodium/glucose cotransporter"/>
    <property type="match status" value="1"/>
</dbReference>
<evidence type="ECO:0000256" key="4">
    <source>
        <dbReference type="ARBA" id="ARBA00022989"/>
    </source>
</evidence>
<feature type="transmembrane region" description="Helical" evidence="7">
    <location>
        <begin position="6"/>
        <end position="21"/>
    </location>
</feature>
<feature type="transmembrane region" description="Helical" evidence="7">
    <location>
        <begin position="42"/>
        <end position="64"/>
    </location>
</feature>
<sequence>MSALDLTIIALYLLFITWRGFQEAQTHNTTDDFFLADHTLSWPLIGLSLYATNISISSIIGLAGSGYKTGISVFNYEWTGSVILVLFAIFIVPYYLRHQLITMPEFLERRYDSRSRTYFSFISIAINVFIDIAGSLYASSLFLKGIFPEIDLYVFIIGMAMVSGLYTVAGGLRAVVITDSIQAILLTFGSIAVAAIVYNEVGSWNEIQQQIAPEFLSLIRPLDDEVIPWPTLLISLPILGFYFACSNQYMVQRVLGAKSIDAGRKGVIFAAALKLPLLFIIVLPATLGRIIYPDLANPNLIFPELMLDFLPAGILGIVLTGFVAALMSSIDSALTAASSIATLDLYKKVRPGSSQKHLIKVGKVFILVAVFAASLWAPFINQFPTLWEYLQAVLSYISPPVVTCFIFGLFWSKATANSSFYSLILGGLMGIFLMINNYFYHFVPPIHYLYSATIIFIFSSAVMIITSIFTKNKVKHSIPGSVWQLSLTGTLSLSKKNPWYRSYQFYGALVCFIIVLIVYLFR</sequence>
<keyword evidence="9" id="KW-1185">Reference proteome</keyword>
<dbReference type="Pfam" id="PF00474">
    <property type="entry name" value="SSF"/>
    <property type="match status" value="1"/>
</dbReference>
<keyword evidence="4 7" id="KW-1133">Transmembrane helix</keyword>
<comment type="subcellular location">
    <subcellularLocation>
        <location evidence="1">Membrane</location>
        <topology evidence="1">Multi-pass membrane protein</topology>
    </subcellularLocation>
</comment>
<feature type="transmembrane region" description="Helical" evidence="7">
    <location>
        <begin position="266"/>
        <end position="292"/>
    </location>
</feature>
<feature type="transmembrane region" description="Helical" evidence="7">
    <location>
        <begin position="358"/>
        <end position="377"/>
    </location>
</feature>
<dbReference type="RefSeq" id="WP_265786544.1">
    <property type="nucleotide sequence ID" value="NZ_BAABRS010000001.1"/>
</dbReference>
<keyword evidence="3 7" id="KW-0812">Transmembrane</keyword>
<feature type="transmembrane region" description="Helical" evidence="7">
    <location>
        <begin position="181"/>
        <end position="198"/>
    </location>
</feature>
<dbReference type="EMBL" id="JAJNDC010000001">
    <property type="protein sequence ID" value="MCW9711381.1"/>
    <property type="molecule type" value="Genomic_DNA"/>
</dbReference>
<protein>
    <submittedName>
        <fullName evidence="8">Sodium:solute symporter</fullName>
    </submittedName>
</protein>
<reference evidence="8 9" key="1">
    <citation type="submission" date="2021-11" db="EMBL/GenBank/DDBJ databases">
        <title>Aliifidinibius sp. nov., a new bacterium isolated from saline soil.</title>
        <authorList>
            <person name="Galisteo C."/>
            <person name="De La Haba R."/>
            <person name="Sanchez-Porro C."/>
            <person name="Ventosa A."/>
        </authorList>
    </citation>
    <scope>NUCLEOTIDE SEQUENCE [LARGE SCALE GENOMIC DNA]</scope>
    <source>
        <strain evidence="8 9">KACC 190600</strain>
    </source>
</reference>
<feature type="transmembrane region" description="Helical" evidence="7">
    <location>
        <begin position="446"/>
        <end position="469"/>
    </location>
</feature>
<feature type="transmembrane region" description="Helical" evidence="7">
    <location>
        <begin position="503"/>
        <end position="521"/>
    </location>
</feature>
<name>A0ABT3PU51_9BACT</name>
<dbReference type="Proteomes" id="UP001207337">
    <property type="component" value="Unassembled WGS sequence"/>
</dbReference>
<gene>
    <name evidence="8" type="ORF">LQ318_00555</name>
</gene>
<dbReference type="InterPro" id="IPR001734">
    <property type="entry name" value="Na/solute_symporter"/>
</dbReference>